<protein>
    <submittedName>
        <fullName evidence="1">Mu-like prophage protein gp36</fullName>
    </submittedName>
</protein>
<accession>A0A377XW73</accession>
<dbReference type="Proteomes" id="UP000254103">
    <property type="component" value="Unassembled WGS sequence"/>
</dbReference>
<dbReference type="InterPro" id="IPR009752">
    <property type="entry name" value="Phage_Mu_GpJ"/>
</dbReference>
<proteinExistence type="predicted"/>
<reference evidence="1 2" key="1">
    <citation type="submission" date="2018-06" db="EMBL/GenBank/DDBJ databases">
        <authorList>
            <consortium name="Pathogen Informatics"/>
            <person name="Doyle S."/>
        </authorList>
    </citation>
    <scope>NUCLEOTIDE SEQUENCE [LARGE SCALE GENOMIC DNA]</scope>
    <source>
        <strain evidence="1 2">NCTC5052</strain>
    </source>
</reference>
<dbReference type="RefSeq" id="WP_032742862.1">
    <property type="nucleotide sequence ID" value="NZ_CAYAHK010000025.1"/>
</dbReference>
<dbReference type="Pfam" id="PF07030">
    <property type="entry name" value="Phage_Mu_Gp36"/>
    <property type="match status" value="1"/>
</dbReference>
<organism evidence="1 2">
    <name type="scientific">Klebsiella pneumoniae</name>
    <dbReference type="NCBI Taxonomy" id="573"/>
    <lineage>
        <taxon>Bacteria</taxon>
        <taxon>Pseudomonadati</taxon>
        <taxon>Pseudomonadota</taxon>
        <taxon>Gammaproteobacteria</taxon>
        <taxon>Enterobacterales</taxon>
        <taxon>Enterobacteriaceae</taxon>
        <taxon>Klebsiella/Raoultella group</taxon>
        <taxon>Klebsiella</taxon>
        <taxon>Klebsiella pneumoniae complex</taxon>
    </lineage>
</organism>
<evidence type="ECO:0000313" key="1">
    <source>
        <dbReference type="EMBL" id="STT92838.1"/>
    </source>
</evidence>
<dbReference type="EMBL" id="UGLJ01000002">
    <property type="protein sequence ID" value="STT92838.1"/>
    <property type="molecule type" value="Genomic_DNA"/>
</dbReference>
<name>A0A377XW73_KLEPN</name>
<dbReference type="AlphaFoldDB" id="A0A377XW73"/>
<sequence length="174" mass="19207">MAVTWYISLAELADRPGAVELSQVTQLPGKPPARPELLDAVLRGEETTSWPPAEVAVALEVVERIGGAVEEAQNLIDGYLRQRGYTLPLVKVHPILSSWGRSVVRYKLHQHRISDERTDPIVRDYRDAMKLMEQLANGKFSLGATDTQKPAGGPPMVDGPGRTFSMDSLRDYGK</sequence>
<gene>
    <name evidence="1" type="ORF">NCTC5052_01222</name>
</gene>
<evidence type="ECO:0000313" key="2">
    <source>
        <dbReference type="Proteomes" id="UP000254103"/>
    </source>
</evidence>